<evidence type="ECO:0000256" key="4">
    <source>
        <dbReference type="ARBA" id="ARBA00023163"/>
    </source>
</evidence>
<evidence type="ECO:0000313" key="6">
    <source>
        <dbReference type="EMBL" id="SLN47342.1"/>
    </source>
</evidence>
<evidence type="ECO:0000256" key="2">
    <source>
        <dbReference type="ARBA" id="ARBA00023015"/>
    </source>
</evidence>
<organism evidence="6 7">
    <name type="scientific">Roseivivax jejudonensis</name>
    <dbReference type="NCBI Taxonomy" id="1529041"/>
    <lineage>
        <taxon>Bacteria</taxon>
        <taxon>Pseudomonadati</taxon>
        <taxon>Pseudomonadota</taxon>
        <taxon>Alphaproteobacteria</taxon>
        <taxon>Rhodobacterales</taxon>
        <taxon>Roseobacteraceae</taxon>
        <taxon>Roseivivax</taxon>
    </lineage>
</organism>
<dbReference type="PANTHER" id="PTHR30579:SF7">
    <property type="entry name" value="HTH-TYPE TRANSCRIPTIONAL REGULATOR LRHA-RELATED"/>
    <property type="match status" value="1"/>
</dbReference>
<keyword evidence="7" id="KW-1185">Reference proteome</keyword>
<dbReference type="PROSITE" id="PS50931">
    <property type="entry name" value="HTH_LYSR"/>
    <property type="match status" value="1"/>
</dbReference>
<dbReference type="Pfam" id="PF00126">
    <property type="entry name" value="HTH_1"/>
    <property type="match status" value="1"/>
</dbReference>
<sequence length="293" mass="31373">MRNLDITQLRSFAAVAETGGVTRAARMLNLTQSAVSMQLKRLEDLVGLALIDRSGRGVALTPAGEQLLSYAKRMIALNDEAYARLTDDAFEGEILLGTPEDVLYPVVPRVLHTFHAAYPRMWVQLLTAPTFELLEKLARSEIDMILTTEEGRAGETLLEAPLRWHGAPGGTAWRARPLPFAQTRNCAFRPAVIRRLDAAGIPWAQVIETDSDRASHATAAADLGVVALLEGHASPQLAPIDTGDALPDLGTIKINLHAGPTRTAPLDDLAAMIRRGFAGMGHAAPAAANPTAA</sequence>
<reference evidence="6 7" key="1">
    <citation type="submission" date="2017-03" db="EMBL/GenBank/DDBJ databases">
        <authorList>
            <person name="Afonso C.L."/>
            <person name="Miller P.J."/>
            <person name="Scott M.A."/>
            <person name="Spackman E."/>
            <person name="Goraichik I."/>
            <person name="Dimitrov K.M."/>
            <person name="Suarez D.L."/>
            <person name="Swayne D.E."/>
        </authorList>
    </citation>
    <scope>NUCLEOTIDE SEQUENCE [LARGE SCALE GENOMIC DNA]</scope>
    <source>
        <strain evidence="6 7">CECT 8625</strain>
    </source>
</reference>
<dbReference type="RefSeq" id="WP_085792010.1">
    <property type="nucleotide sequence ID" value="NZ_FWFK01000004.1"/>
</dbReference>
<dbReference type="Proteomes" id="UP000193570">
    <property type="component" value="Unassembled WGS sequence"/>
</dbReference>
<dbReference type="GO" id="GO:0003700">
    <property type="term" value="F:DNA-binding transcription factor activity"/>
    <property type="evidence" value="ECO:0007669"/>
    <property type="project" value="InterPro"/>
</dbReference>
<dbReference type="InterPro" id="IPR000847">
    <property type="entry name" value="LysR_HTH_N"/>
</dbReference>
<evidence type="ECO:0000256" key="1">
    <source>
        <dbReference type="ARBA" id="ARBA00009437"/>
    </source>
</evidence>
<dbReference type="Pfam" id="PF03466">
    <property type="entry name" value="LysR_substrate"/>
    <property type="match status" value="1"/>
</dbReference>
<dbReference type="InterPro" id="IPR005119">
    <property type="entry name" value="LysR_subst-bd"/>
</dbReference>
<dbReference type="InterPro" id="IPR050176">
    <property type="entry name" value="LTTR"/>
</dbReference>
<dbReference type="SUPFAM" id="SSF53850">
    <property type="entry name" value="Periplasmic binding protein-like II"/>
    <property type="match status" value="1"/>
</dbReference>
<dbReference type="InterPro" id="IPR036388">
    <property type="entry name" value="WH-like_DNA-bd_sf"/>
</dbReference>
<feature type="domain" description="HTH lysR-type" evidence="5">
    <location>
        <begin position="4"/>
        <end position="61"/>
    </location>
</feature>
<name>A0A1X6ZC33_9RHOB</name>
<dbReference type="PANTHER" id="PTHR30579">
    <property type="entry name" value="TRANSCRIPTIONAL REGULATOR"/>
    <property type="match status" value="1"/>
</dbReference>
<gene>
    <name evidence="6" type="primary">yofA_2</name>
    <name evidence="6" type="ORF">ROJ8625_02302</name>
</gene>
<keyword evidence="3" id="KW-0238">DNA-binding</keyword>
<dbReference type="EMBL" id="FWFK01000004">
    <property type="protein sequence ID" value="SLN47342.1"/>
    <property type="molecule type" value="Genomic_DNA"/>
</dbReference>
<dbReference type="AlphaFoldDB" id="A0A1X6ZC33"/>
<comment type="similarity">
    <text evidence="1">Belongs to the LysR transcriptional regulatory family.</text>
</comment>
<keyword evidence="4" id="KW-0804">Transcription</keyword>
<evidence type="ECO:0000313" key="7">
    <source>
        <dbReference type="Proteomes" id="UP000193570"/>
    </source>
</evidence>
<accession>A0A1X6ZC33</accession>
<proteinExistence type="inferred from homology"/>
<dbReference type="Gene3D" id="3.40.190.10">
    <property type="entry name" value="Periplasmic binding protein-like II"/>
    <property type="match status" value="2"/>
</dbReference>
<dbReference type="PRINTS" id="PR00039">
    <property type="entry name" value="HTHLYSR"/>
</dbReference>
<dbReference type="Gene3D" id="1.10.10.10">
    <property type="entry name" value="Winged helix-like DNA-binding domain superfamily/Winged helix DNA-binding domain"/>
    <property type="match status" value="1"/>
</dbReference>
<dbReference type="OrthoDB" id="8097684at2"/>
<dbReference type="FunFam" id="1.10.10.10:FF:000001">
    <property type="entry name" value="LysR family transcriptional regulator"/>
    <property type="match status" value="1"/>
</dbReference>
<evidence type="ECO:0000256" key="3">
    <source>
        <dbReference type="ARBA" id="ARBA00023125"/>
    </source>
</evidence>
<protein>
    <submittedName>
        <fullName evidence="6">HTH-type transcriptional regulator YofA</fullName>
    </submittedName>
</protein>
<dbReference type="InterPro" id="IPR036390">
    <property type="entry name" value="WH_DNA-bd_sf"/>
</dbReference>
<dbReference type="SUPFAM" id="SSF46785">
    <property type="entry name" value="Winged helix' DNA-binding domain"/>
    <property type="match status" value="1"/>
</dbReference>
<keyword evidence="2" id="KW-0805">Transcription regulation</keyword>
<evidence type="ECO:0000259" key="5">
    <source>
        <dbReference type="PROSITE" id="PS50931"/>
    </source>
</evidence>
<dbReference type="GO" id="GO:0003677">
    <property type="term" value="F:DNA binding"/>
    <property type="evidence" value="ECO:0007669"/>
    <property type="project" value="UniProtKB-KW"/>
</dbReference>